<dbReference type="EMBL" id="BAABAE010000003">
    <property type="protein sequence ID" value="GAA3738957.1"/>
    <property type="molecule type" value="Genomic_DNA"/>
</dbReference>
<sequence length="489" mass="50611">MPDTLAQRLAAFAVASSYDRLPVEVIDSVRGRVLDILGICAAATPLETSRAAAAWVGAQGGVPHATAIGVNGRVPAAQAAFVNGVLAHSLDYDDTHLPSVLHPSASVVPAALAAAQAAGADGRATIAAIAVGIEICVRVGMAGYDSVTGNSTFFEHGQHATSICGALGSAVAAGMLLGLDEDRLVDVLGVAASMASGIIESNRTGGTVKRLHCGWAAHAGVSAAQLVALGFTGPPTVLEGRFGFFQAWLHGVFDASAITDHLGSEWSVPGIFFKPYPANHFTHAAIDAALELRAEGLAPDEVASVTVGVSAPTVRTIGEPIEVKRMPETGYMAQFSAPFVVAAALHGGSGLGLGLDDFTDERAHDPGLRALMAKVSVEADPECDAIFPHQFPAVLRVRTTDGREHVKKVLANRGGPQRPLTYDELATKFTDNAGRVLDGDAVSSIRENVARMEQLDDMGTLLSPLARLGSTPASPITASPDEPKEDSYV</sequence>
<dbReference type="Proteomes" id="UP001501004">
    <property type="component" value="Unassembled WGS sequence"/>
</dbReference>
<reference evidence="6" key="1">
    <citation type="journal article" date="2019" name="Int. J. Syst. Evol. Microbiol.">
        <title>The Global Catalogue of Microorganisms (GCM) 10K type strain sequencing project: providing services to taxonomists for standard genome sequencing and annotation.</title>
        <authorList>
            <consortium name="The Broad Institute Genomics Platform"/>
            <consortium name="The Broad Institute Genome Sequencing Center for Infectious Disease"/>
            <person name="Wu L."/>
            <person name="Ma J."/>
        </authorList>
    </citation>
    <scope>NUCLEOTIDE SEQUENCE [LARGE SCALE GENOMIC DNA]</scope>
    <source>
        <strain evidence="6">JCM 16949</strain>
    </source>
</reference>
<keyword evidence="6" id="KW-1185">Reference proteome</keyword>
<accession>A0ABP7FGK8</accession>
<proteinExistence type="inferred from homology"/>
<gene>
    <name evidence="5" type="ORF">GCM10022239_13120</name>
</gene>
<comment type="caution">
    <text evidence="5">The sequence shown here is derived from an EMBL/GenBank/DDBJ whole genome shotgun (WGS) entry which is preliminary data.</text>
</comment>
<feature type="domain" description="MmgE/PrpD C-terminal" evidence="4">
    <location>
        <begin position="276"/>
        <end position="452"/>
    </location>
</feature>
<evidence type="ECO:0000259" key="3">
    <source>
        <dbReference type="Pfam" id="PF03972"/>
    </source>
</evidence>
<evidence type="ECO:0000313" key="6">
    <source>
        <dbReference type="Proteomes" id="UP001501004"/>
    </source>
</evidence>
<dbReference type="SUPFAM" id="SSF103378">
    <property type="entry name" value="2-methylcitrate dehydratase PrpD"/>
    <property type="match status" value="1"/>
</dbReference>
<dbReference type="InterPro" id="IPR042183">
    <property type="entry name" value="MmgE/PrpD_sf_1"/>
</dbReference>
<dbReference type="PANTHER" id="PTHR16943:SF8">
    <property type="entry name" value="2-METHYLCITRATE DEHYDRATASE"/>
    <property type="match status" value="1"/>
</dbReference>
<dbReference type="InterPro" id="IPR045336">
    <property type="entry name" value="MmgE_PrpD_N"/>
</dbReference>
<evidence type="ECO:0000256" key="1">
    <source>
        <dbReference type="ARBA" id="ARBA00006174"/>
    </source>
</evidence>
<dbReference type="InterPro" id="IPR045337">
    <property type="entry name" value="MmgE_PrpD_C"/>
</dbReference>
<dbReference type="Gene3D" id="3.30.1330.120">
    <property type="entry name" value="2-methylcitrate dehydratase PrpD"/>
    <property type="match status" value="1"/>
</dbReference>
<organism evidence="5 6">
    <name type="scientific">Leifsonella bigeumensis</name>
    <dbReference type="NCBI Taxonomy" id="433643"/>
    <lineage>
        <taxon>Bacteria</taxon>
        <taxon>Bacillati</taxon>
        <taxon>Actinomycetota</taxon>
        <taxon>Actinomycetes</taxon>
        <taxon>Micrococcales</taxon>
        <taxon>Microbacteriaceae</taxon>
        <taxon>Leifsonella</taxon>
    </lineage>
</organism>
<protein>
    <submittedName>
        <fullName evidence="5">MmgE/PrpD family protein</fullName>
    </submittedName>
</protein>
<dbReference type="Pfam" id="PF03972">
    <property type="entry name" value="MmgE_PrpD_N"/>
    <property type="match status" value="1"/>
</dbReference>
<feature type="domain" description="MmgE/PrpD N-terminal" evidence="3">
    <location>
        <begin position="7"/>
        <end position="251"/>
    </location>
</feature>
<evidence type="ECO:0000256" key="2">
    <source>
        <dbReference type="SAM" id="MobiDB-lite"/>
    </source>
</evidence>
<evidence type="ECO:0000313" key="5">
    <source>
        <dbReference type="EMBL" id="GAA3738957.1"/>
    </source>
</evidence>
<dbReference type="InterPro" id="IPR042188">
    <property type="entry name" value="MmgE/PrpD_sf_2"/>
</dbReference>
<dbReference type="Pfam" id="PF19305">
    <property type="entry name" value="MmgE_PrpD_C"/>
    <property type="match status" value="1"/>
</dbReference>
<evidence type="ECO:0000259" key="4">
    <source>
        <dbReference type="Pfam" id="PF19305"/>
    </source>
</evidence>
<dbReference type="InterPro" id="IPR036148">
    <property type="entry name" value="MmgE/PrpD_sf"/>
</dbReference>
<dbReference type="PANTHER" id="PTHR16943">
    <property type="entry name" value="2-METHYLCITRATE DEHYDRATASE-RELATED"/>
    <property type="match status" value="1"/>
</dbReference>
<dbReference type="InterPro" id="IPR005656">
    <property type="entry name" value="MmgE_PrpD"/>
</dbReference>
<feature type="region of interest" description="Disordered" evidence="2">
    <location>
        <begin position="466"/>
        <end position="489"/>
    </location>
</feature>
<name>A0ABP7FGK8_9MICO</name>
<dbReference type="Gene3D" id="1.10.4100.10">
    <property type="entry name" value="2-methylcitrate dehydratase PrpD"/>
    <property type="match status" value="1"/>
</dbReference>
<dbReference type="RefSeq" id="WP_344754960.1">
    <property type="nucleotide sequence ID" value="NZ_BAABAE010000003.1"/>
</dbReference>
<comment type="similarity">
    <text evidence="1">Belongs to the PrpD family.</text>
</comment>